<gene>
    <name evidence="7" type="ORF">SAMN05421508_12023</name>
</gene>
<dbReference type="SUPFAM" id="SSF58104">
    <property type="entry name" value="Methyl-accepting chemotaxis protein (MCP) signaling domain"/>
    <property type="match status" value="1"/>
</dbReference>
<dbReference type="SUPFAM" id="SSF158472">
    <property type="entry name" value="HAMP domain-like"/>
    <property type="match status" value="1"/>
</dbReference>
<feature type="domain" description="HAMP" evidence="6">
    <location>
        <begin position="232"/>
        <end position="285"/>
    </location>
</feature>
<dbReference type="PROSITE" id="PS50111">
    <property type="entry name" value="CHEMOTAXIS_TRANSDUC_2"/>
    <property type="match status" value="1"/>
</dbReference>
<evidence type="ECO:0000256" key="2">
    <source>
        <dbReference type="ARBA" id="ARBA00029447"/>
    </source>
</evidence>
<dbReference type="Proteomes" id="UP000219621">
    <property type="component" value="Unassembled WGS sequence"/>
</dbReference>
<dbReference type="EMBL" id="OCNJ01000020">
    <property type="protein sequence ID" value="SOE01619.1"/>
    <property type="molecule type" value="Genomic_DNA"/>
</dbReference>
<dbReference type="SMART" id="SM00304">
    <property type="entry name" value="HAMP"/>
    <property type="match status" value="1"/>
</dbReference>
<dbReference type="InterPro" id="IPR003660">
    <property type="entry name" value="HAMP_dom"/>
</dbReference>
<evidence type="ECO:0000259" key="6">
    <source>
        <dbReference type="PROSITE" id="PS50885"/>
    </source>
</evidence>
<dbReference type="GO" id="GO:0007165">
    <property type="term" value="P:signal transduction"/>
    <property type="evidence" value="ECO:0007669"/>
    <property type="project" value="UniProtKB-KW"/>
</dbReference>
<feature type="domain" description="Methyl-accepting transducer" evidence="5">
    <location>
        <begin position="300"/>
        <end position="547"/>
    </location>
</feature>
<dbReference type="InterPro" id="IPR004090">
    <property type="entry name" value="Chemotax_Me-accpt_rcpt"/>
</dbReference>
<dbReference type="GO" id="GO:0004888">
    <property type="term" value="F:transmembrane signaling receptor activity"/>
    <property type="evidence" value="ECO:0007669"/>
    <property type="project" value="InterPro"/>
</dbReference>
<dbReference type="Pfam" id="PF12729">
    <property type="entry name" value="4HB_MCP_1"/>
    <property type="match status" value="1"/>
</dbReference>
<evidence type="ECO:0000256" key="4">
    <source>
        <dbReference type="SAM" id="Phobius"/>
    </source>
</evidence>
<dbReference type="Gene3D" id="1.10.287.950">
    <property type="entry name" value="Methyl-accepting chemotaxis protein"/>
    <property type="match status" value="1"/>
</dbReference>
<organism evidence="7 8">
    <name type="scientific">Caenispirillum bisanense</name>
    <dbReference type="NCBI Taxonomy" id="414052"/>
    <lineage>
        <taxon>Bacteria</taxon>
        <taxon>Pseudomonadati</taxon>
        <taxon>Pseudomonadota</taxon>
        <taxon>Alphaproteobacteria</taxon>
        <taxon>Rhodospirillales</taxon>
        <taxon>Novispirillaceae</taxon>
        <taxon>Caenispirillum</taxon>
    </lineage>
</organism>
<keyword evidence="4" id="KW-0812">Transmembrane</keyword>
<keyword evidence="4" id="KW-0472">Membrane</keyword>
<evidence type="ECO:0000313" key="7">
    <source>
        <dbReference type="EMBL" id="SOE01619.1"/>
    </source>
</evidence>
<keyword evidence="1 3" id="KW-0807">Transducer</keyword>
<accession>A0A286H2R3</accession>
<dbReference type="GO" id="GO:0006935">
    <property type="term" value="P:chemotaxis"/>
    <property type="evidence" value="ECO:0007669"/>
    <property type="project" value="InterPro"/>
</dbReference>
<dbReference type="PANTHER" id="PTHR32089:SF112">
    <property type="entry name" value="LYSOZYME-LIKE PROTEIN-RELATED"/>
    <property type="match status" value="1"/>
</dbReference>
<dbReference type="AlphaFoldDB" id="A0A286H2R3"/>
<proteinExistence type="inferred from homology"/>
<protein>
    <submittedName>
        <fullName evidence="7">Methyl-accepting chemotaxis protein</fullName>
    </submittedName>
</protein>
<dbReference type="CDD" id="cd19411">
    <property type="entry name" value="MCP2201-like_sensor"/>
    <property type="match status" value="1"/>
</dbReference>
<dbReference type="InterPro" id="IPR024478">
    <property type="entry name" value="HlyB_4HB_MCP"/>
</dbReference>
<dbReference type="Gene3D" id="6.10.340.10">
    <property type="match status" value="1"/>
</dbReference>
<dbReference type="Pfam" id="PF00672">
    <property type="entry name" value="HAMP"/>
    <property type="match status" value="1"/>
</dbReference>
<dbReference type="Pfam" id="PF00015">
    <property type="entry name" value="MCPsignal"/>
    <property type="match status" value="1"/>
</dbReference>
<dbReference type="InterPro" id="IPR047347">
    <property type="entry name" value="YvaQ-like_sensor"/>
</dbReference>
<comment type="similarity">
    <text evidence="2">Belongs to the methyl-accepting chemotaxis (MCP) protein family.</text>
</comment>
<feature type="transmembrane region" description="Helical" evidence="4">
    <location>
        <begin position="29"/>
        <end position="48"/>
    </location>
</feature>
<keyword evidence="4" id="KW-1133">Transmembrane helix</keyword>
<keyword evidence="8" id="KW-1185">Reference proteome</keyword>
<feature type="transmembrane region" description="Helical" evidence="4">
    <location>
        <begin position="209"/>
        <end position="230"/>
    </location>
</feature>
<evidence type="ECO:0000256" key="3">
    <source>
        <dbReference type="PROSITE-ProRule" id="PRU00284"/>
    </source>
</evidence>
<dbReference type="CDD" id="cd06225">
    <property type="entry name" value="HAMP"/>
    <property type="match status" value="1"/>
</dbReference>
<evidence type="ECO:0000256" key="1">
    <source>
        <dbReference type="ARBA" id="ARBA00023224"/>
    </source>
</evidence>
<name>A0A286H2R3_9PROT</name>
<dbReference type="PRINTS" id="PR00260">
    <property type="entry name" value="CHEMTRNSDUCR"/>
</dbReference>
<reference evidence="7 8" key="1">
    <citation type="submission" date="2017-09" db="EMBL/GenBank/DDBJ databases">
        <authorList>
            <person name="Ehlers B."/>
            <person name="Leendertz F.H."/>
        </authorList>
    </citation>
    <scope>NUCLEOTIDE SEQUENCE [LARGE SCALE GENOMIC DNA]</scope>
    <source>
        <strain evidence="7 8">USBA 140</strain>
    </source>
</reference>
<evidence type="ECO:0000313" key="8">
    <source>
        <dbReference type="Proteomes" id="UP000219621"/>
    </source>
</evidence>
<evidence type="ECO:0000259" key="5">
    <source>
        <dbReference type="PROSITE" id="PS50111"/>
    </source>
</evidence>
<dbReference type="GO" id="GO:0016020">
    <property type="term" value="C:membrane"/>
    <property type="evidence" value="ECO:0007669"/>
    <property type="project" value="InterPro"/>
</dbReference>
<dbReference type="InterPro" id="IPR004089">
    <property type="entry name" value="MCPsignal_dom"/>
</dbReference>
<dbReference type="SMART" id="SM00283">
    <property type="entry name" value="MA"/>
    <property type="match status" value="1"/>
</dbReference>
<dbReference type="RefSeq" id="WP_097281704.1">
    <property type="nucleotide sequence ID" value="NZ_OCNJ01000020.1"/>
</dbReference>
<dbReference type="PANTHER" id="PTHR32089">
    <property type="entry name" value="METHYL-ACCEPTING CHEMOTAXIS PROTEIN MCPB"/>
    <property type="match status" value="1"/>
</dbReference>
<dbReference type="OrthoDB" id="3378718at2"/>
<dbReference type="PROSITE" id="PS50885">
    <property type="entry name" value="HAMP"/>
    <property type="match status" value="1"/>
</dbReference>
<sequence>MSIASTSAGAAPGAGAAARRSLTIASRQIIGFSVVLVLMIVLTAIAAVQVDKISASLATIIDVNSVKQRYAINFRGSVHDRAIALRDVVLVTEPAELRPVLDDIDRLAAFYREAAVAMDKMFAESDSITDEERRLLAAIKETEARTEPMIARTIAARNAGDEATAKSILMQDARPAFVEWLARINAFIDHQENKNQQISAETRAVAQNFLTLMVTLCLVALGVGAGFAFWNVRSVKPLRGATAVMLRLADGDLTVEVPKARAGDEVGDIVVALEAFKTSAAEREALRAREAEAAARQVERASRMSALTSDFERTVSGLLEAVSGSVRTLDGTAQTLTGSSQQTTARAVAAADATRAATGNAESVAAATDQLDRAIAEIAERLRASTDVAARAEEQARLTNTTMTGLSAAADRIGEVVKLINDIASQTNLLALNATIEAARAGEAGKGFAVVANEVKTLASQTARATDEIAQHIAAVQSEASAAVNATREIAATIERISDITEGIAEAVKQQGAATTEIARNIQEAARGTADASTNVQAVLVTARATDEASGHVSGAAGDLKDKAGTLSRSVEAFLREIRAA</sequence>